<protein>
    <recommendedName>
        <fullName evidence="4">DUF4252 domain-containing protein</fullName>
    </recommendedName>
</protein>
<dbReference type="Proteomes" id="UP000256779">
    <property type="component" value="Unassembled WGS sequence"/>
</dbReference>
<feature type="chain" id="PRO_5017717346" description="DUF4252 domain-containing protein" evidence="1">
    <location>
        <begin position="23"/>
        <end position="163"/>
    </location>
</feature>
<sequence length="163" mass="18216">MSKLLYTGLLVILLGACKPSAAYESPIKELLQSDQVRTYAFYPSTLRMVNIANNDEIDSMASDINKLLIFRLDSTAIAKKKHLKIPDQYQSLGFEEYLTIDGGKARAALFGLSETRTSTLVGYWSATDETFAFYINGNIDWMKLPDIMEAFQDGEIANILSPN</sequence>
<accession>A0A3D9L4W9</accession>
<dbReference type="EMBL" id="QREG01000008">
    <property type="protein sequence ID" value="RED99454.1"/>
    <property type="molecule type" value="Genomic_DNA"/>
</dbReference>
<evidence type="ECO:0000313" key="3">
    <source>
        <dbReference type="Proteomes" id="UP000256779"/>
    </source>
</evidence>
<evidence type="ECO:0000313" key="2">
    <source>
        <dbReference type="EMBL" id="RED99454.1"/>
    </source>
</evidence>
<evidence type="ECO:0008006" key="4">
    <source>
        <dbReference type="Google" id="ProtNLM"/>
    </source>
</evidence>
<reference evidence="2 3" key="1">
    <citation type="submission" date="2018-07" db="EMBL/GenBank/DDBJ databases">
        <title>Genomic Encyclopedia of Type Strains, Phase IV (KMG-IV): sequencing the most valuable type-strain genomes for metagenomic binning, comparative biology and taxonomic classification.</title>
        <authorList>
            <person name="Goeker M."/>
        </authorList>
    </citation>
    <scope>NUCLEOTIDE SEQUENCE [LARGE SCALE GENOMIC DNA]</scope>
    <source>
        <strain evidence="2 3">DSM 4134</strain>
    </source>
</reference>
<keyword evidence="1" id="KW-0732">Signal</keyword>
<dbReference type="PROSITE" id="PS51257">
    <property type="entry name" value="PROKAR_LIPOPROTEIN"/>
    <property type="match status" value="1"/>
</dbReference>
<dbReference type="RefSeq" id="WP_147302909.1">
    <property type="nucleotide sequence ID" value="NZ_QREG01000008.1"/>
</dbReference>
<dbReference type="AlphaFoldDB" id="A0A3D9L4W9"/>
<name>A0A3D9L4W9_MARFU</name>
<dbReference type="OrthoDB" id="982858at2"/>
<feature type="signal peptide" evidence="1">
    <location>
        <begin position="1"/>
        <end position="22"/>
    </location>
</feature>
<comment type="caution">
    <text evidence="2">The sequence shown here is derived from an EMBL/GenBank/DDBJ whole genome shotgun (WGS) entry which is preliminary data.</text>
</comment>
<keyword evidence="3" id="KW-1185">Reference proteome</keyword>
<proteinExistence type="predicted"/>
<organism evidence="2 3">
    <name type="scientific">Marinoscillum furvescens DSM 4134</name>
    <dbReference type="NCBI Taxonomy" id="1122208"/>
    <lineage>
        <taxon>Bacteria</taxon>
        <taxon>Pseudomonadati</taxon>
        <taxon>Bacteroidota</taxon>
        <taxon>Cytophagia</taxon>
        <taxon>Cytophagales</taxon>
        <taxon>Reichenbachiellaceae</taxon>
        <taxon>Marinoscillum</taxon>
    </lineage>
</organism>
<gene>
    <name evidence="2" type="ORF">C7460_10870</name>
</gene>
<evidence type="ECO:0000256" key="1">
    <source>
        <dbReference type="SAM" id="SignalP"/>
    </source>
</evidence>